<dbReference type="Proteomes" id="UP000298488">
    <property type="component" value="Unassembled WGS sequence"/>
</dbReference>
<feature type="domain" description="TfoX N-terminal" evidence="1">
    <location>
        <begin position="19"/>
        <end position="95"/>
    </location>
</feature>
<evidence type="ECO:0000313" key="3">
    <source>
        <dbReference type="Proteomes" id="UP000298488"/>
    </source>
</evidence>
<dbReference type="Pfam" id="PF04993">
    <property type="entry name" value="TfoX_N"/>
    <property type="match status" value="1"/>
</dbReference>
<evidence type="ECO:0000313" key="2">
    <source>
        <dbReference type="EMBL" id="TFB80561.1"/>
    </source>
</evidence>
<gene>
    <name evidence="2" type="ORF">E3N84_11250</name>
</gene>
<dbReference type="AlphaFoldDB" id="A0A4R8VBA2"/>
<dbReference type="OrthoDB" id="8687154at2"/>
<reference evidence="2 3" key="1">
    <citation type="submission" date="2019-03" db="EMBL/GenBank/DDBJ databases">
        <title>Genomics of glacier-inhabiting Cryobacterium strains.</title>
        <authorList>
            <person name="Liu Q."/>
            <person name="Xin Y.-H."/>
        </authorList>
    </citation>
    <scope>NUCLEOTIDE SEQUENCE [LARGE SCALE GENOMIC DNA]</scope>
    <source>
        <strain evidence="2 3">CGMCC 1.10440</strain>
    </source>
</reference>
<comment type="caution">
    <text evidence="2">The sequence shown here is derived from an EMBL/GenBank/DDBJ whole genome shotgun (WGS) entry which is preliminary data.</text>
</comment>
<organism evidence="2 3">
    <name type="scientific">Terrimesophilobacter mesophilus</name>
    <dbReference type="NCBI Taxonomy" id="433647"/>
    <lineage>
        <taxon>Bacteria</taxon>
        <taxon>Bacillati</taxon>
        <taxon>Actinomycetota</taxon>
        <taxon>Actinomycetes</taxon>
        <taxon>Micrococcales</taxon>
        <taxon>Microbacteriaceae</taxon>
        <taxon>Terrimesophilobacter</taxon>
    </lineage>
</organism>
<dbReference type="RefSeq" id="WP_104096412.1">
    <property type="nucleotide sequence ID" value="NZ_JACHBP010000001.1"/>
</dbReference>
<proteinExistence type="predicted"/>
<dbReference type="EMBL" id="SOFI01000003">
    <property type="protein sequence ID" value="TFB80561.1"/>
    <property type="molecule type" value="Genomic_DNA"/>
</dbReference>
<sequence>MSTRKETADYVLDQLHPLEVSTCAMFGEFALYCDGKTVAFICDDTVFMKPTPVGEELLGPDSMAPAYPGSKLYYEVPGDSLENREWLQDLVQRTADILPAPKPKKPRAPKTKS</sequence>
<protein>
    <submittedName>
        <fullName evidence="2">TfoX family protein</fullName>
    </submittedName>
</protein>
<dbReference type="SUPFAM" id="SSF159894">
    <property type="entry name" value="YgaC/TfoX-N like"/>
    <property type="match status" value="1"/>
</dbReference>
<accession>A0A4R8VBA2</accession>
<evidence type="ECO:0000259" key="1">
    <source>
        <dbReference type="Pfam" id="PF04993"/>
    </source>
</evidence>
<keyword evidence="3" id="KW-1185">Reference proteome</keyword>
<dbReference type="InterPro" id="IPR007076">
    <property type="entry name" value="TfoX_N"/>
</dbReference>
<dbReference type="Gene3D" id="3.30.1460.30">
    <property type="entry name" value="YgaC/TfoX-N like chaperone"/>
    <property type="match status" value="1"/>
</dbReference>
<name>A0A4R8VBA2_9MICO</name>